<sequence length="135" mass="14931">MKIARQITVFDAADIAAESAFWAGLLGGEVYEDDRFHSVIVDGKWRFGVQLAPNHVPPEWPDGPQQQQVHLDLHVEDIRAAHDHAISLGARLLKAADDLDTEEGHQVYADPAGHPFCLGWHRNVPPEHDFGATKG</sequence>
<dbReference type="InterPro" id="IPR037523">
    <property type="entry name" value="VOC_core"/>
</dbReference>
<name>A0A4R6K2H7_9ACTN</name>
<protein>
    <recommendedName>
        <fullName evidence="1">VOC domain-containing protein</fullName>
    </recommendedName>
</protein>
<evidence type="ECO:0000313" key="2">
    <source>
        <dbReference type="EMBL" id="TDO43424.1"/>
    </source>
</evidence>
<accession>A0A4R6K2H7</accession>
<dbReference type="CDD" id="cd06587">
    <property type="entry name" value="VOC"/>
    <property type="match status" value="1"/>
</dbReference>
<evidence type="ECO:0000259" key="1">
    <source>
        <dbReference type="PROSITE" id="PS51819"/>
    </source>
</evidence>
<evidence type="ECO:0000313" key="3">
    <source>
        <dbReference type="Proteomes" id="UP000295388"/>
    </source>
</evidence>
<organism evidence="2 3">
    <name type="scientific">Kribbella caucasensis</name>
    <dbReference type="NCBI Taxonomy" id="2512215"/>
    <lineage>
        <taxon>Bacteria</taxon>
        <taxon>Bacillati</taxon>
        <taxon>Actinomycetota</taxon>
        <taxon>Actinomycetes</taxon>
        <taxon>Propionibacteriales</taxon>
        <taxon>Kribbellaceae</taxon>
        <taxon>Kribbella</taxon>
    </lineage>
</organism>
<dbReference type="EMBL" id="SNWQ01000018">
    <property type="protein sequence ID" value="TDO43424.1"/>
    <property type="molecule type" value="Genomic_DNA"/>
</dbReference>
<dbReference type="SUPFAM" id="SSF54593">
    <property type="entry name" value="Glyoxalase/Bleomycin resistance protein/Dihydroxybiphenyl dioxygenase"/>
    <property type="match status" value="1"/>
</dbReference>
<dbReference type="Gene3D" id="3.10.180.10">
    <property type="entry name" value="2,3-Dihydroxybiphenyl 1,2-Dioxygenase, domain 1"/>
    <property type="match status" value="1"/>
</dbReference>
<dbReference type="Proteomes" id="UP000295388">
    <property type="component" value="Unassembled WGS sequence"/>
</dbReference>
<dbReference type="PROSITE" id="PS51819">
    <property type="entry name" value="VOC"/>
    <property type="match status" value="1"/>
</dbReference>
<keyword evidence="3" id="KW-1185">Reference proteome</keyword>
<dbReference type="InterPro" id="IPR041581">
    <property type="entry name" value="Glyoxalase_6"/>
</dbReference>
<feature type="domain" description="VOC" evidence="1">
    <location>
        <begin position="3"/>
        <end position="121"/>
    </location>
</feature>
<dbReference type="Pfam" id="PF18029">
    <property type="entry name" value="Glyoxalase_6"/>
    <property type="match status" value="1"/>
</dbReference>
<comment type="caution">
    <text evidence="2">The sequence shown here is derived from an EMBL/GenBank/DDBJ whole genome shotgun (WGS) entry which is preliminary data.</text>
</comment>
<reference evidence="2 3" key="1">
    <citation type="submission" date="2019-03" db="EMBL/GenBank/DDBJ databases">
        <title>Genomic Encyclopedia of Type Strains, Phase III (KMG-III): the genomes of soil and plant-associated and newly described type strains.</title>
        <authorList>
            <person name="Whitman W."/>
        </authorList>
    </citation>
    <scope>NUCLEOTIDE SEQUENCE [LARGE SCALE GENOMIC DNA]</scope>
    <source>
        <strain evidence="2 3">VKM Ac-2527</strain>
    </source>
</reference>
<dbReference type="PANTHER" id="PTHR35908">
    <property type="entry name" value="HYPOTHETICAL FUSION PROTEIN"/>
    <property type="match status" value="1"/>
</dbReference>
<dbReference type="OrthoDB" id="1645442at2"/>
<dbReference type="InterPro" id="IPR029068">
    <property type="entry name" value="Glyas_Bleomycin-R_OHBP_Dase"/>
</dbReference>
<dbReference type="AlphaFoldDB" id="A0A4R6K2H7"/>
<dbReference type="PANTHER" id="PTHR35908:SF1">
    <property type="entry name" value="CONSERVED PROTEIN"/>
    <property type="match status" value="1"/>
</dbReference>
<gene>
    <name evidence="2" type="ORF">EV643_118167</name>
</gene>
<dbReference type="RefSeq" id="WP_133803842.1">
    <property type="nucleotide sequence ID" value="NZ_SNWQ01000018.1"/>
</dbReference>
<proteinExistence type="predicted"/>